<accession>A0ACC0FCL3</accession>
<protein>
    <submittedName>
        <fullName evidence="1">Tetraspanin-8</fullName>
    </submittedName>
</protein>
<proteinExistence type="predicted"/>
<keyword evidence="2" id="KW-1185">Reference proteome</keyword>
<comment type="caution">
    <text evidence="1">The sequence shown here is derived from an EMBL/GenBank/DDBJ whole genome shotgun (WGS) entry which is preliminary data.</text>
</comment>
<dbReference type="EMBL" id="CM045772">
    <property type="protein sequence ID" value="KAI7985832.1"/>
    <property type="molecule type" value="Genomic_DNA"/>
</dbReference>
<evidence type="ECO:0000313" key="1">
    <source>
        <dbReference type="EMBL" id="KAI7985832.1"/>
    </source>
</evidence>
<name>A0ACC0FCL3_9ERIC</name>
<organism evidence="1 2">
    <name type="scientific">Camellia lanceoleosa</name>
    <dbReference type="NCBI Taxonomy" id="1840588"/>
    <lineage>
        <taxon>Eukaryota</taxon>
        <taxon>Viridiplantae</taxon>
        <taxon>Streptophyta</taxon>
        <taxon>Embryophyta</taxon>
        <taxon>Tracheophyta</taxon>
        <taxon>Spermatophyta</taxon>
        <taxon>Magnoliopsida</taxon>
        <taxon>eudicotyledons</taxon>
        <taxon>Gunneridae</taxon>
        <taxon>Pentapetalae</taxon>
        <taxon>asterids</taxon>
        <taxon>Ericales</taxon>
        <taxon>Theaceae</taxon>
        <taxon>Camellia</taxon>
    </lineage>
</organism>
<gene>
    <name evidence="1" type="ORF">LOK49_LG14G00331</name>
</gene>
<sequence length="260" mass="29347">MIRISNILIAFINTLTLVTSLAAIGASFWFLSGLPSVSPCQKFIQQPLLILGSSLFLLSFLALIGSCCRVQFFLWIYLFFLFVLIVGLMCFTVFAIVVTNKGVGEVVSGRGYKEHRLGNYSNWLQNYVLDDQHWDEIKSCFVEFKVCKKIEDDPDETRDDLIKRKLSPIQSGCCKPPTNCGKNAAGPDTDCETWSTNEDKLCYDCESCKAGVLENMRTEWRSLAIINGCILFLVILIYSIGCCALRSNRSSRYHGYKGYR</sequence>
<evidence type="ECO:0000313" key="2">
    <source>
        <dbReference type="Proteomes" id="UP001060215"/>
    </source>
</evidence>
<dbReference type="Proteomes" id="UP001060215">
    <property type="component" value="Chromosome 15"/>
</dbReference>
<reference evidence="1 2" key="1">
    <citation type="journal article" date="2022" name="Plant J.">
        <title>Chromosome-level genome of Camellia lanceoleosa provides a valuable resource for understanding genome evolution and self-incompatibility.</title>
        <authorList>
            <person name="Gong W."/>
            <person name="Xiao S."/>
            <person name="Wang L."/>
            <person name="Liao Z."/>
            <person name="Chang Y."/>
            <person name="Mo W."/>
            <person name="Hu G."/>
            <person name="Li W."/>
            <person name="Zhao G."/>
            <person name="Zhu H."/>
            <person name="Hu X."/>
            <person name="Ji K."/>
            <person name="Xiang X."/>
            <person name="Song Q."/>
            <person name="Yuan D."/>
            <person name="Jin S."/>
            <person name="Zhang L."/>
        </authorList>
    </citation>
    <scope>NUCLEOTIDE SEQUENCE [LARGE SCALE GENOMIC DNA]</scope>
    <source>
        <strain evidence="1">SQ_2022a</strain>
    </source>
</reference>